<dbReference type="AlphaFoldDB" id="A0A739WLZ8"/>
<feature type="non-terminal residue" evidence="1">
    <location>
        <position position="1"/>
    </location>
</feature>
<reference evidence="1" key="1">
    <citation type="journal article" date="2018" name="Genome Biol.">
        <title>SKESA: strategic k-mer extension for scrupulous assemblies.</title>
        <authorList>
            <person name="Souvorov A."/>
            <person name="Agarwala R."/>
            <person name="Lipman D.J."/>
        </authorList>
    </citation>
    <scope>NUCLEOTIDE SEQUENCE</scope>
    <source>
        <strain evidence="1">ID120403</strain>
    </source>
</reference>
<sequence length="57" mass="6613">TVSNLSNHSKNYYFYLVQYGKDGEPCNLYVKHAQDLYTNSEMSPCAYVVRFDLEEPA</sequence>
<protein>
    <submittedName>
        <fullName evidence="1">Hexulose-6-phosphate synthase</fullName>
    </submittedName>
</protein>
<accession>A0A739WLZ8</accession>
<dbReference type="EMBL" id="DAATRN010000160">
    <property type="protein sequence ID" value="HAE9822328.1"/>
    <property type="molecule type" value="Genomic_DNA"/>
</dbReference>
<proteinExistence type="predicted"/>
<reference evidence="1" key="2">
    <citation type="submission" date="2018-07" db="EMBL/GenBank/DDBJ databases">
        <authorList>
            <consortium name="NCBI Pathogen Detection Project"/>
        </authorList>
    </citation>
    <scope>NUCLEOTIDE SEQUENCE</scope>
    <source>
        <strain evidence="1">ID120403</strain>
    </source>
</reference>
<comment type="caution">
    <text evidence="1">The sequence shown here is derived from an EMBL/GenBank/DDBJ whole genome shotgun (WGS) entry which is preliminary data.</text>
</comment>
<evidence type="ECO:0000313" key="1">
    <source>
        <dbReference type="EMBL" id="HAE9822328.1"/>
    </source>
</evidence>
<gene>
    <name evidence="1" type="ORF">G4X15_004069</name>
</gene>
<name>A0A739WLZ8_SALET</name>
<organism evidence="1">
    <name type="scientific">Salmonella enterica subsp. enterica serovar Heidelberg</name>
    <dbReference type="NCBI Taxonomy" id="611"/>
    <lineage>
        <taxon>Bacteria</taxon>
        <taxon>Pseudomonadati</taxon>
        <taxon>Pseudomonadota</taxon>
        <taxon>Gammaproteobacteria</taxon>
        <taxon>Enterobacterales</taxon>
        <taxon>Enterobacteriaceae</taxon>
        <taxon>Salmonella</taxon>
    </lineage>
</organism>